<keyword evidence="2" id="KW-1185">Reference proteome</keyword>
<name>A0A0L0SEG2_ALLM3</name>
<protein>
    <submittedName>
        <fullName evidence="1">Uncharacterized protein</fullName>
    </submittedName>
</protein>
<dbReference type="OMA" id="HYIMSGA"/>
<reference evidence="2" key="2">
    <citation type="submission" date="2009-11" db="EMBL/GenBank/DDBJ databases">
        <title>The Genome Sequence of Allomyces macrogynus strain ATCC 38327.</title>
        <authorList>
            <consortium name="The Broad Institute Genome Sequencing Platform"/>
            <person name="Russ C."/>
            <person name="Cuomo C."/>
            <person name="Shea T."/>
            <person name="Young S.K."/>
            <person name="Zeng Q."/>
            <person name="Koehrsen M."/>
            <person name="Haas B."/>
            <person name="Borodovsky M."/>
            <person name="Guigo R."/>
            <person name="Alvarado L."/>
            <person name="Berlin A."/>
            <person name="Borenstein D."/>
            <person name="Chen Z."/>
            <person name="Engels R."/>
            <person name="Freedman E."/>
            <person name="Gellesch M."/>
            <person name="Goldberg J."/>
            <person name="Griggs A."/>
            <person name="Gujja S."/>
            <person name="Heiman D."/>
            <person name="Hepburn T."/>
            <person name="Howarth C."/>
            <person name="Jen D."/>
            <person name="Larson L."/>
            <person name="Lewis B."/>
            <person name="Mehta T."/>
            <person name="Park D."/>
            <person name="Pearson M."/>
            <person name="Roberts A."/>
            <person name="Saif S."/>
            <person name="Shenoy N."/>
            <person name="Sisk P."/>
            <person name="Stolte C."/>
            <person name="Sykes S."/>
            <person name="Walk T."/>
            <person name="White J."/>
            <person name="Yandava C."/>
            <person name="Burger G."/>
            <person name="Gray M.W."/>
            <person name="Holland P.W.H."/>
            <person name="King N."/>
            <person name="Lang F.B.F."/>
            <person name="Roger A.J."/>
            <person name="Ruiz-Trillo I."/>
            <person name="Lander E."/>
            <person name="Nusbaum C."/>
        </authorList>
    </citation>
    <scope>NUCLEOTIDE SEQUENCE [LARGE SCALE GENOMIC DNA]</scope>
    <source>
        <strain evidence="2">ATCC 38327</strain>
    </source>
</reference>
<organism evidence="1 2">
    <name type="scientific">Allomyces macrogynus (strain ATCC 38327)</name>
    <name type="common">Allomyces javanicus var. macrogynus</name>
    <dbReference type="NCBI Taxonomy" id="578462"/>
    <lineage>
        <taxon>Eukaryota</taxon>
        <taxon>Fungi</taxon>
        <taxon>Fungi incertae sedis</taxon>
        <taxon>Blastocladiomycota</taxon>
        <taxon>Blastocladiomycetes</taxon>
        <taxon>Blastocladiales</taxon>
        <taxon>Blastocladiaceae</taxon>
        <taxon>Allomyces</taxon>
    </lineage>
</organism>
<dbReference type="Proteomes" id="UP000054350">
    <property type="component" value="Unassembled WGS sequence"/>
</dbReference>
<dbReference type="VEuPathDB" id="FungiDB:AMAG_18701"/>
<reference evidence="1 2" key="1">
    <citation type="submission" date="2009-11" db="EMBL/GenBank/DDBJ databases">
        <title>Annotation of Allomyces macrogynus ATCC 38327.</title>
        <authorList>
            <consortium name="The Broad Institute Genome Sequencing Platform"/>
            <person name="Russ C."/>
            <person name="Cuomo C."/>
            <person name="Burger G."/>
            <person name="Gray M.W."/>
            <person name="Holland P.W.H."/>
            <person name="King N."/>
            <person name="Lang F.B.F."/>
            <person name="Roger A.J."/>
            <person name="Ruiz-Trillo I."/>
            <person name="Young S.K."/>
            <person name="Zeng Q."/>
            <person name="Gargeya S."/>
            <person name="Fitzgerald M."/>
            <person name="Haas B."/>
            <person name="Abouelleil A."/>
            <person name="Alvarado L."/>
            <person name="Arachchi H.M."/>
            <person name="Berlin A."/>
            <person name="Chapman S.B."/>
            <person name="Gearin G."/>
            <person name="Goldberg J."/>
            <person name="Griggs A."/>
            <person name="Gujja S."/>
            <person name="Hansen M."/>
            <person name="Heiman D."/>
            <person name="Howarth C."/>
            <person name="Larimer J."/>
            <person name="Lui A."/>
            <person name="MacDonald P.J.P."/>
            <person name="McCowen C."/>
            <person name="Montmayeur A."/>
            <person name="Murphy C."/>
            <person name="Neiman D."/>
            <person name="Pearson M."/>
            <person name="Priest M."/>
            <person name="Roberts A."/>
            <person name="Saif S."/>
            <person name="Shea T."/>
            <person name="Sisk P."/>
            <person name="Stolte C."/>
            <person name="Sykes S."/>
            <person name="Wortman J."/>
            <person name="Nusbaum C."/>
            <person name="Birren B."/>
        </authorList>
    </citation>
    <scope>NUCLEOTIDE SEQUENCE [LARGE SCALE GENOMIC DNA]</scope>
    <source>
        <strain evidence="1 2">ATCC 38327</strain>
    </source>
</reference>
<dbReference type="AlphaFoldDB" id="A0A0L0SEG2"/>
<dbReference type="OrthoDB" id="5537068at2759"/>
<gene>
    <name evidence="1" type="ORF">AMAG_18701</name>
</gene>
<evidence type="ECO:0000313" key="2">
    <source>
        <dbReference type="Proteomes" id="UP000054350"/>
    </source>
</evidence>
<sequence>MPATNEPSDNKAAVVGARSLQAHGSVSNKQLAHDQDHKIERAVAPVTTLADKADPLPHYVMASACGIGAWVAHAMHGNPRSAAIAGACAVGYAYAGMLIGEGRTKMGYDIGTLASVGITAATGRRAWEKGDQWATALASLGAISTVGNAAKAYQERTGHPHNLNL</sequence>
<evidence type="ECO:0000313" key="1">
    <source>
        <dbReference type="EMBL" id="KNE60871.1"/>
    </source>
</evidence>
<proteinExistence type="predicted"/>
<dbReference type="eggNOG" id="ENOG502S8ZN">
    <property type="taxonomic scope" value="Eukaryota"/>
</dbReference>
<accession>A0A0L0SEG2</accession>
<dbReference type="EMBL" id="GG745337">
    <property type="protein sequence ID" value="KNE60871.1"/>
    <property type="molecule type" value="Genomic_DNA"/>
</dbReference>